<gene>
    <name evidence="1" type="ORF">BV25DRAFT_1794955</name>
</gene>
<reference evidence="1" key="2">
    <citation type="journal article" date="2022" name="New Phytol.">
        <title>Evolutionary transition to the ectomycorrhizal habit in the genomes of a hyperdiverse lineage of mushroom-forming fungi.</title>
        <authorList>
            <person name="Looney B."/>
            <person name="Miyauchi S."/>
            <person name="Morin E."/>
            <person name="Drula E."/>
            <person name="Courty P.E."/>
            <person name="Kohler A."/>
            <person name="Kuo A."/>
            <person name="LaButti K."/>
            <person name="Pangilinan J."/>
            <person name="Lipzen A."/>
            <person name="Riley R."/>
            <person name="Andreopoulos W."/>
            <person name="He G."/>
            <person name="Johnson J."/>
            <person name="Nolan M."/>
            <person name="Tritt A."/>
            <person name="Barry K.W."/>
            <person name="Grigoriev I.V."/>
            <person name="Nagy L.G."/>
            <person name="Hibbett D."/>
            <person name="Henrissat B."/>
            <person name="Matheny P.B."/>
            <person name="Labbe J."/>
            <person name="Martin F.M."/>
        </authorList>
    </citation>
    <scope>NUCLEOTIDE SEQUENCE</scope>
    <source>
        <strain evidence="1">HHB10654</strain>
    </source>
</reference>
<proteinExistence type="predicted"/>
<evidence type="ECO:0000313" key="1">
    <source>
        <dbReference type="EMBL" id="KAI0067236.1"/>
    </source>
</evidence>
<accession>A0ACB8TFR5</accession>
<evidence type="ECO:0000313" key="2">
    <source>
        <dbReference type="Proteomes" id="UP000814140"/>
    </source>
</evidence>
<dbReference type="EMBL" id="MU277190">
    <property type="protein sequence ID" value="KAI0067236.1"/>
    <property type="molecule type" value="Genomic_DNA"/>
</dbReference>
<protein>
    <submittedName>
        <fullName evidence="1">GroES-like protein</fullName>
    </submittedName>
</protein>
<keyword evidence="2" id="KW-1185">Reference proteome</keyword>
<comment type="caution">
    <text evidence="1">The sequence shown here is derived from an EMBL/GenBank/DDBJ whole genome shotgun (WGS) entry which is preliminary data.</text>
</comment>
<name>A0ACB8TFR5_9AGAM</name>
<dbReference type="Proteomes" id="UP000814140">
    <property type="component" value="Unassembled WGS sequence"/>
</dbReference>
<organism evidence="1 2">
    <name type="scientific">Artomyces pyxidatus</name>
    <dbReference type="NCBI Taxonomy" id="48021"/>
    <lineage>
        <taxon>Eukaryota</taxon>
        <taxon>Fungi</taxon>
        <taxon>Dikarya</taxon>
        <taxon>Basidiomycota</taxon>
        <taxon>Agaricomycotina</taxon>
        <taxon>Agaricomycetes</taxon>
        <taxon>Russulales</taxon>
        <taxon>Auriscalpiaceae</taxon>
        <taxon>Artomyces</taxon>
    </lineage>
</organism>
<sequence>MALTQQKALLIPEKSAPFVVGLRAIPSPGPGFVLVKILATGLNPVDSAIQKFGIFAPEYPAVVGNDAAGVVEAIGSGVTNIQVGDKVFYQGHWASDRSTFQQYGLADAARIAKIPDNLSFDEVATIPLGLGTAALGMYGKKGDRGGADLYPPWEEGGIAKYNGQAILVSGGASSVGQFAIQLAKLSGFNPIITTASARNESYCKAAGATHVIDYRSVPYSDLPAAVAKITGGPIPFVYDAISVPESQKAGWEILAPKGSIVFTKQPVVGKPGAEAEDGKYTAWVFGLVHTEENQEVGKSMYDKLTDLLAEGALKPNRIEVVPDGLSGIPAALERFFAGKVSGVKLIAHPQDAP</sequence>
<reference evidence="1" key="1">
    <citation type="submission" date="2021-03" db="EMBL/GenBank/DDBJ databases">
        <authorList>
            <consortium name="DOE Joint Genome Institute"/>
            <person name="Ahrendt S."/>
            <person name="Looney B.P."/>
            <person name="Miyauchi S."/>
            <person name="Morin E."/>
            <person name="Drula E."/>
            <person name="Courty P.E."/>
            <person name="Chicoki N."/>
            <person name="Fauchery L."/>
            <person name="Kohler A."/>
            <person name="Kuo A."/>
            <person name="Labutti K."/>
            <person name="Pangilinan J."/>
            <person name="Lipzen A."/>
            <person name="Riley R."/>
            <person name="Andreopoulos W."/>
            <person name="He G."/>
            <person name="Johnson J."/>
            <person name="Barry K.W."/>
            <person name="Grigoriev I.V."/>
            <person name="Nagy L."/>
            <person name="Hibbett D."/>
            <person name="Henrissat B."/>
            <person name="Matheny P.B."/>
            <person name="Labbe J."/>
            <person name="Martin F."/>
        </authorList>
    </citation>
    <scope>NUCLEOTIDE SEQUENCE</scope>
    <source>
        <strain evidence="1">HHB10654</strain>
    </source>
</reference>